<keyword evidence="2" id="KW-1185">Reference proteome</keyword>
<name>A0A087G7S8_ARAAL</name>
<gene>
    <name evidence="1" type="ordered locus">AALP_Aa8g181600</name>
</gene>
<sequence>MEYNPITLEILKRPPTQQEEQANHPRRLQIIFNNTTLI</sequence>
<dbReference type="Proteomes" id="UP000029120">
    <property type="component" value="Chromosome 8"/>
</dbReference>
<dbReference type="Gramene" id="KFK25930">
    <property type="protein sequence ID" value="KFK25930"/>
    <property type="gene ID" value="AALP_AA8G181600"/>
</dbReference>
<proteinExistence type="predicted"/>
<reference evidence="2" key="1">
    <citation type="journal article" date="2015" name="Nat. Plants">
        <title>Genome expansion of Arabis alpina linked with retrotransposition and reduced symmetric DNA methylation.</title>
        <authorList>
            <person name="Willing E.M."/>
            <person name="Rawat V."/>
            <person name="Mandakova T."/>
            <person name="Maumus F."/>
            <person name="James G.V."/>
            <person name="Nordstroem K.J."/>
            <person name="Becker C."/>
            <person name="Warthmann N."/>
            <person name="Chica C."/>
            <person name="Szarzynska B."/>
            <person name="Zytnicki M."/>
            <person name="Albani M.C."/>
            <person name="Kiefer C."/>
            <person name="Bergonzi S."/>
            <person name="Castaings L."/>
            <person name="Mateos J.L."/>
            <person name="Berns M.C."/>
            <person name="Bujdoso N."/>
            <person name="Piofczyk T."/>
            <person name="de Lorenzo L."/>
            <person name="Barrero-Sicilia C."/>
            <person name="Mateos I."/>
            <person name="Piednoel M."/>
            <person name="Hagmann J."/>
            <person name="Chen-Min-Tao R."/>
            <person name="Iglesias-Fernandez R."/>
            <person name="Schuster S.C."/>
            <person name="Alonso-Blanco C."/>
            <person name="Roudier F."/>
            <person name="Carbonero P."/>
            <person name="Paz-Ares J."/>
            <person name="Davis S.J."/>
            <person name="Pecinka A."/>
            <person name="Quesneville H."/>
            <person name="Colot V."/>
            <person name="Lysak M.A."/>
            <person name="Weigel D."/>
            <person name="Coupland G."/>
            <person name="Schneeberger K."/>
        </authorList>
    </citation>
    <scope>NUCLEOTIDE SEQUENCE [LARGE SCALE GENOMIC DNA]</scope>
    <source>
        <strain evidence="2">cv. Pajares</strain>
    </source>
</reference>
<evidence type="ECO:0000313" key="2">
    <source>
        <dbReference type="Proteomes" id="UP000029120"/>
    </source>
</evidence>
<dbReference type="AlphaFoldDB" id="A0A087G7S8"/>
<organism evidence="1 2">
    <name type="scientific">Arabis alpina</name>
    <name type="common">Alpine rock-cress</name>
    <dbReference type="NCBI Taxonomy" id="50452"/>
    <lineage>
        <taxon>Eukaryota</taxon>
        <taxon>Viridiplantae</taxon>
        <taxon>Streptophyta</taxon>
        <taxon>Embryophyta</taxon>
        <taxon>Tracheophyta</taxon>
        <taxon>Spermatophyta</taxon>
        <taxon>Magnoliopsida</taxon>
        <taxon>eudicotyledons</taxon>
        <taxon>Gunneridae</taxon>
        <taxon>Pentapetalae</taxon>
        <taxon>rosids</taxon>
        <taxon>malvids</taxon>
        <taxon>Brassicales</taxon>
        <taxon>Brassicaceae</taxon>
        <taxon>Arabideae</taxon>
        <taxon>Arabis</taxon>
    </lineage>
</organism>
<protein>
    <submittedName>
        <fullName evidence="1">Uncharacterized protein</fullName>
    </submittedName>
</protein>
<accession>A0A087G7S8</accession>
<dbReference type="EMBL" id="CM002876">
    <property type="protein sequence ID" value="KFK25930.1"/>
    <property type="molecule type" value="Genomic_DNA"/>
</dbReference>
<evidence type="ECO:0000313" key="1">
    <source>
        <dbReference type="EMBL" id="KFK25930.1"/>
    </source>
</evidence>